<keyword evidence="2" id="KW-1185">Reference proteome</keyword>
<accession>A0A1Y2GZJ1</accession>
<name>A0A1Y2GZJ1_9FUNG</name>
<protein>
    <submittedName>
        <fullName evidence="1">Uncharacterized protein</fullName>
    </submittedName>
</protein>
<sequence>MKQAVEEVREVVDALQIESHDPNLVTSAYSGDKKDWAHIIMFNTVDEIVDGKAVPKVVMRKFLQMWVTHELQVTGPKLYLDMSRFFQAANCIALEYIRSRGTVAPDRGSPSCDCRVMRGEGSHRPPPAVGVPAQDSCIGQDVAVKHGPSKQEGCSLGRVG</sequence>
<comment type="caution">
    <text evidence="1">The sequence shown here is derived from an EMBL/GenBank/DDBJ whole genome shotgun (WGS) entry which is preliminary data.</text>
</comment>
<evidence type="ECO:0000313" key="1">
    <source>
        <dbReference type="EMBL" id="ORZ27171.1"/>
    </source>
</evidence>
<organism evidence="1 2">
    <name type="scientific">Catenaria anguillulae PL171</name>
    <dbReference type="NCBI Taxonomy" id="765915"/>
    <lineage>
        <taxon>Eukaryota</taxon>
        <taxon>Fungi</taxon>
        <taxon>Fungi incertae sedis</taxon>
        <taxon>Blastocladiomycota</taxon>
        <taxon>Blastocladiomycetes</taxon>
        <taxon>Blastocladiales</taxon>
        <taxon>Catenariaceae</taxon>
        <taxon>Catenaria</taxon>
    </lineage>
</organism>
<dbReference type="AlphaFoldDB" id="A0A1Y2GZJ1"/>
<reference evidence="1 2" key="1">
    <citation type="submission" date="2016-07" db="EMBL/GenBank/DDBJ databases">
        <title>Pervasive Adenine N6-methylation of Active Genes in Fungi.</title>
        <authorList>
            <consortium name="DOE Joint Genome Institute"/>
            <person name="Mondo S.J."/>
            <person name="Dannebaum R.O."/>
            <person name="Kuo R.C."/>
            <person name="Labutti K."/>
            <person name="Haridas S."/>
            <person name="Kuo A."/>
            <person name="Salamov A."/>
            <person name="Ahrendt S.R."/>
            <person name="Lipzen A."/>
            <person name="Sullivan W."/>
            <person name="Andreopoulos W.B."/>
            <person name="Clum A."/>
            <person name="Lindquist E."/>
            <person name="Daum C."/>
            <person name="Ramamoorthy G.K."/>
            <person name="Gryganskyi A."/>
            <person name="Culley D."/>
            <person name="Magnuson J.K."/>
            <person name="James T.Y."/>
            <person name="O'Malley M.A."/>
            <person name="Stajich J.E."/>
            <person name="Spatafora J.W."/>
            <person name="Visel A."/>
            <person name="Grigoriev I.V."/>
        </authorList>
    </citation>
    <scope>NUCLEOTIDE SEQUENCE [LARGE SCALE GENOMIC DNA]</scope>
    <source>
        <strain evidence="1 2">PL171</strain>
    </source>
</reference>
<evidence type="ECO:0000313" key="2">
    <source>
        <dbReference type="Proteomes" id="UP000193411"/>
    </source>
</evidence>
<gene>
    <name evidence="1" type="ORF">BCR44DRAFT_41522</name>
</gene>
<dbReference type="Proteomes" id="UP000193411">
    <property type="component" value="Unassembled WGS sequence"/>
</dbReference>
<proteinExistence type="predicted"/>
<dbReference type="EMBL" id="MCFL01000381">
    <property type="protein sequence ID" value="ORZ27171.1"/>
    <property type="molecule type" value="Genomic_DNA"/>
</dbReference>